<dbReference type="InterPro" id="IPR004485">
    <property type="entry name" value="Cobalamin_biosynth_CobD/CbiB"/>
</dbReference>
<evidence type="ECO:0000313" key="11">
    <source>
        <dbReference type="Proteomes" id="UP000095209"/>
    </source>
</evidence>
<gene>
    <name evidence="9" type="primary">cobD</name>
    <name evidence="10" type="ORF">BFG57_00565</name>
</gene>
<dbReference type="RefSeq" id="WP_069716422.1">
    <property type="nucleotide sequence ID" value="NZ_MJEH01000011.1"/>
</dbReference>
<evidence type="ECO:0000256" key="5">
    <source>
        <dbReference type="ARBA" id="ARBA00022573"/>
    </source>
</evidence>
<keyword evidence="5 9" id="KW-0169">Cobalamin biosynthesis</keyword>
<evidence type="ECO:0000256" key="4">
    <source>
        <dbReference type="ARBA" id="ARBA00022475"/>
    </source>
</evidence>
<keyword evidence="7 9" id="KW-1133">Transmembrane helix</keyword>
<dbReference type="Proteomes" id="UP000095209">
    <property type="component" value="Unassembled WGS sequence"/>
</dbReference>
<feature type="transmembrane region" description="Helical" evidence="9">
    <location>
        <begin position="301"/>
        <end position="318"/>
    </location>
</feature>
<dbReference type="HAMAP" id="MF_00024">
    <property type="entry name" value="CobD_CbiB"/>
    <property type="match status" value="1"/>
</dbReference>
<evidence type="ECO:0000256" key="3">
    <source>
        <dbReference type="ARBA" id="ARBA00006263"/>
    </source>
</evidence>
<protein>
    <recommendedName>
        <fullName evidence="9">Cobalamin biosynthesis protein CobD</fullName>
    </recommendedName>
</protein>
<evidence type="ECO:0000256" key="9">
    <source>
        <dbReference type="HAMAP-Rule" id="MF_00024"/>
    </source>
</evidence>
<dbReference type="UniPathway" id="UPA00148"/>
<name>A0A1E5LHG6_9BACI</name>
<comment type="caution">
    <text evidence="9">Lacks conserved residue(s) required for the propagation of feature annotation.</text>
</comment>
<evidence type="ECO:0000313" key="10">
    <source>
        <dbReference type="EMBL" id="OEH93519.1"/>
    </source>
</evidence>
<proteinExistence type="inferred from homology"/>
<dbReference type="PANTHER" id="PTHR34308:SF1">
    <property type="entry name" value="COBALAMIN BIOSYNTHESIS PROTEIN CBIB"/>
    <property type="match status" value="1"/>
</dbReference>
<dbReference type="EMBL" id="MJEH01000011">
    <property type="protein sequence ID" value="OEH93519.1"/>
    <property type="molecule type" value="Genomic_DNA"/>
</dbReference>
<dbReference type="GO" id="GO:0048472">
    <property type="term" value="F:threonine-phosphate decarboxylase activity"/>
    <property type="evidence" value="ECO:0007669"/>
    <property type="project" value="InterPro"/>
</dbReference>
<keyword evidence="6 9" id="KW-0812">Transmembrane</keyword>
<sequence length="319" mass="35630">MINHLISICFALVLDRLFGDPEHLPHPVRYMGTLISKLDKSLNIGKYRKVKGIVTVLIVSIVCFGFAYCIVQLSVLIHPSVAILVEGFLIYTTIAMNDLERAARRVETPLMNGDMLEARDKLGWIVGRDTTHLNESEIVRGTVETVSENTSDGITASLFYAAIGGAPLAFLYRAVNTCDAMLGYKNEKYYHFGWAAARFDDLLNFIPSRMTGLLMIIVNASGYQLKTTSLLKQLSKHAKNHPSPNSGWCEAATALLLRVQLGGQNTYHGQVSNRPLIGVDEVQLQTKHINETIQIMKRTTYYFFILLAMGVILYEQLIT</sequence>
<organism evidence="10 11">
    <name type="scientific">Bacillus solimangrovi</name>
    <dbReference type="NCBI Taxonomy" id="1305675"/>
    <lineage>
        <taxon>Bacteria</taxon>
        <taxon>Bacillati</taxon>
        <taxon>Bacillota</taxon>
        <taxon>Bacilli</taxon>
        <taxon>Bacillales</taxon>
        <taxon>Bacillaceae</taxon>
        <taxon>Bacillus</taxon>
    </lineage>
</organism>
<comment type="similarity">
    <text evidence="3 9">Belongs to the CobD/CbiB family.</text>
</comment>
<dbReference type="PANTHER" id="PTHR34308">
    <property type="entry name" value="COBALAMIN BIOSYNTHESIS PROTEIN CBIB"/>
    <property type="match status" value="1"/>
</dbReference>
<dbReference type="AlphaFoldDB" id="A0A1E5LHG6"/>
<feature type="transmembrane region" description="Helical" evidence="9">
    <location>
        <begin position="52"/>
        <end position="71"/>
    </location>
</feature>
<reference evidence="10 11" key="1">
    <citation type="submission" date="2016-08" db="EMBL/GenBank/DDBJ databases">
        <title>Genome of Bacillus solimangrovi GH2-4.</title>
        <authorList>
            <person name="Lim S."/>
            <person name="Kim B.-C."/>
        </authorList>
    </citation>
    <scope>NUCLEOTIDE SEQUENCE [LARGE SCALE GENOMIC DNA]</scope>
    <source>
        <strain evidence="10 11">GH2-4</strain>
    </source>
</reference>
<comment type="pathway">
    <text evidence="2 9">Cofactor biosynthesis; adenosylcobalamin biosynthesis.</text>
</comment>
<accession>A0A1E5LHG6</accession>
<dbReference type="GO" id="GO:0005886">
    <property type="term" value="C:plasma membrane"/>
    <property type="evidence" value="ECO:0007669"/>
    <property type="project" value="UniProtKB-SubCell"/>
</dbReference>
<evidence type="ECO:0000256" key="1">
    <source>
        <dbReference type="ARBA" id="ARBA00004651"/>
    </source>
</evidence>
<keyword evidence="4 9" id="KW-1003">Cell membrane</keyword>
<evidence type="ECO:0000256" key="8">
    <source>
        <dbReference type="ARBA" id="ARBA00023136"/>
    </source>
</evidence>
<comment type="subcellular location">
    <subcellularLocation>
        <location evidence="1 9">Cell membrane</location>
        <topology evidence="1 9">Multi-pass membrane protein</topology>
    </subcellularLocation>
</comment>
<dbReference type="GO" id="GO:0009236">
    <property type="term" value="P:cobalamin biosynthetic process"/>
    <property type="evidence" value="ECO:0007669"/>
    <property type="project" value="UniProtKB-UniRule"/>
</dbReference>
<dbReference type="NCBIfam" id="TIGR00380">
    <property type="entry name" value="cobal_cbiB"/>
    <property type="match status" value="1"/>
</dbReference>
<evidence type="ECO:0000256" key="2">
    <source>
        <dbReference type="ARBA" id="ARBA00004953"/>
    </source>
</evidence>
<evidence type="ECO:0000256" key="6">
    <source>
        <dbReference type="ARBA" id="ARBA00022692"/>
    </source>
</evidence>
<dbReference type="Pfam" id="PF03186">
    <property type="entry name" value="CobD_Cbib"/>
    <property type="match status" value="1"/>
</dbReference>
<dbReference type="OrthoDB" id="9811967at2"/>
<comment type="caution">
    <text evidence="10">The sequence shown here is derived from an EMBL/GenBank/DDBJ whole genome shotgun (WGS) entry which is preliminary data.</text>
</comment>
<dbReference type="GO" id="GO:0015420">
    <property type="term" value="F:ABC-type vitamin B12 transporter activity"/>
    <property type="evidence" value="ECO:0007669"/>
    <property type="project" value="UniProtKB-UniRule"/>
</dbReference>
<dbReference type="STRING" id="1305675.BFG57_00565"/>
<keyword evidence="11" id="KW-1185">Reference proteome</keyword>
<comment type="function">
    <text evidence="9">Converts cobyric acid to cobinamide by the addition of aminopropanol on the F carboxylic group.</text>
</comment>
<evidence type="ECO:0000256" key="7">
    <source>
        <dbReference type="ARBA" id="ARBA00022989"/>
    </source>
</evidence>
<keyword evidence="8 9" id="KW-0472">Membrane</keyword>